<gene>
    <name evidence="8" type="ORF">BEP19_13545</name>
</gene>
<dbReference type="InterPro" id="IPR029045">
    <property type="entry name" value="ClpP/crotonase-like_dom_sf"/>
</dbReference>
<dbReference type="RefSeq" id="WP_120190765.1">
    <property type="nucleotide sequence ID" value="NZ_MCHY01000010.1"/>
</dbReference>
<dbReference type="Proteomes" id="UP000284219">
    <property type="component" value="Unassembled WGS sequence"/>
</dbReference>
<dbReference type="SUPFAM" id="SSF52096">
    <property type="entry name" value="ClpP/crotonase"/>
    <property type="match status" value="1"/>
</dbReference>
<dbReference type="SUPFAM" id="SSF50156">
    <property type="entry name" value="PDZ domain-like"/>
    <property type="match status" value="1"/>
</dbReference>
<dbReference type="AlphaFoldDB" id="A0A419SFD3"/>
<dbReference type="GO" id="GO:0008236">
    <property type="term" value="F:serine-type peptidase activity"/>
    <property type="evidence" value="ECO:0007669"/>
    <property type="project" value="UniProtKB-KW"/>
</dbReference>
<dbReference type="Pfam" id="PF17820">
    <property type="entry name" value="PDZ_6"/>
    <property type="match status" value="1"/>
</dbReference>
<dbReference type="CDD" id="cd07560">
    <property type="entry name" value="Peptidase_S41_CPP"/>
    <property type="match status" value="1"/>
</dbReference>
<dbReference type="InterPro" id="IPR036034">
    <property type="entry name" value="PDZ_sf"/>
</dbReference>
<dbReference type="EMBL" id="MCHY01000010">
    <property type="protein sequence ID" value="RKD22088.1"/>
    <property type="molecule type" value="Genomic_DNA"/>
</dbReference>
<keyword evidence="9" id="KW-1185">Reference proteome</keyword>
<dbReference type="PANTHER" id="PTHR32060">
    <property type="entry name" value="TAIL-SPECIFIC PROTEASE"/>
    <property type="match status" value="1"/>
</dbReference>
<sequence>MLKWFCNLFTITILTVSLYAQPVAAEEISLDELRMLEVFDLLKTHHISEPNDQNLSYAAVQGMVASLQDPYTAYFSDEELDYYLDSIEGQFSGVGIVVGDEQGIFTIYEVYPGSPAEVAGIRAGDQLRAVDGLSVSGQAFETVMSQVSGLEGTSVSLTLSRDGQSYTVQLERAMMQLPQVYAELLPEEIGYIYLSTFTEYSFEQYKQALSSLKKQGAQAIILDLRDNPGGLLDAANQVASSFIQKGALTIVKNSEGKEYPIPILQSVEKETLPLAVLVNEYSASASEIVAAALQDYKRATIIGSGPTFGKGTIQELVPLYFGGYLKMTVEEYFSPLHKPMNHVGVTPDLLVQDEHQQLQAAIDHLQRVINQKSVMID</sequence>
<keyword evidence="3 5" id="KW-0378">Hydrolase</keyword>
<dbReference type="GO" id="GO:0004175">
    <property type="term" value="F:endopeptidase activity"/>
    <property type="evidence" value="ECO:0007669"/>
    <property type="project" value="TreeGrafter"/>
</dbReference>
<evidence type="ECO:0000256" key="4">
    <source>
        <dbReference type="ARBA" id="ARBA00022825"/>
    </source>
</evidence>
<dbReference type="InterPro" id="IPR005151">
    <property type="entry name" value="Tail-specific_protease"/>
</dbReference>
<keyword evidence="2 5" id="KW-0645">Protease</keyword>
<dbReference type="GO" id="GO:0007165">
    <property type="term" value="P:signal transduction"/>
    <property type="evidence" value="ECO:0007669"/>
    <property type="project" value="TreeGrafter"/>
</dbReference>
<accession>A0A419SFD3</accession>
<feature type="domain" description="PDZ" evidence="7">
    <location>
        <begin position="93"/>
        <end position="174"/>
    </location>
</feature>
<evidence type="ECO:0000259" key="7">
    <source>
        <dbReference type="PROSITE" id="PS50106"/>
    </source>
</evidence>
<protein>
    <recommendedName>
        <fullName evidence="7">PDZ domain-containing protein</fullName>
    </recommendedName>
</protein>
<evidence type="ECO:0000256" key="1">
    <source>
        <dbReference type="ARBA" id="ARBA00009179"/>
    </source>
</evidence>
<dbReference type="OrthoDB" id="9812068at2"/>
<dbReference type="GO" id="GO:0006508">
    <property type="term" value="P:proteolysis"/>
    <property type="evidence" value="ECO:0007669"/>
    <property type="project" value="UniProtKB-KW"/>
</dbReference>
<reference evidence="8 9" key="1">
    <citation type="submission" date="2016-08" db="EMBL/GenBank/DDBJ databases">
        <title>Novel Firmicute Genomes.</title>
        <authorList>
            <person name="Poppleton D.I."/>
            <person name="Gribaldo S."/>
        </authorList>
    </citation>
    <scope>NUCLEOTIDE SEQUENCE [LARGE SCALE GENOMIC DNA]</scope>
    <source>
        <strain evidence="8 9">RAOx-1</strain>
    </source>
</reference>
<dbReference type="Gene3D" id="2.30.42.10">
    <property type="match status" value="1"/>
</dbReference>
<comment type="caution">
    <text evidence="8">The sequence shown here is derived from an EMBL/GenBank/DDBJ whole genome shotgun (WGS) entry which is preliminary data.</text>
</comment>
<evidence type="ECO:0000256" key="2">
    <source>
        <dbReference type="ARBA" id="ARBA00022670"/>
    </source>
</evidence>
<evidence type="ECO:0000256" key="3">
    <source>
        <dbReference type="ARBA" id="ARBA00022801"/>
    </source>
</evidence>
<dbReference type="Gene3D" id="3.90.226.10">
    <property type="entry name" value="2-enoyl-CoA Hydratase, Chain A, domain 1"/>
    <property type="match status" value="1"/>
</dbReference>
<comment type="similarity">
    <text evidence="1 5">Belongs to the peptidase S41A family.</text>
</comment>
<dbReference type="PROSITE" id="PS50106">
    <property type="entry name" value="PDZ"/>
    <property type="match status" value="1"/>
</dbReference>
<name>A0A419SFD3_9BACL</name>
<evidence type="ECO:0000313" key="8">
    <source>
        <dbReference type="EMBL" id="RKD22088.1"/>
    </source>
</evidence>
<dbReference type="Gene3D" id="3.30.750.44">
    <property type="match status" value="1"/>
</dbReference>
<feature type="chain" id="PRO_5019244503" description="PDZ domain-containing protein" evidence="6">
    <location>
        <begin position="26"/>
        <end position="377"/>
    </location>
</feature>
<proteinExistence type="inferred from homology"/>
<dbReference type="SMART" id="SM00228">
    <property type="entry name" value="PDZ"/>
    <property type="match status" value="1"/>
</dbReference>
<dbReference type="InterPro" id="IPR055210">
    <property type="entry name" value="CtpA/B_N"/>
</dbReference>
<dbReference type="PANTHER" id="PTHR32060:SF30">
    <property type="entry name" value="CARBOXY-TERMINAL PROCESSING PROTEASE CTPA"/>
    <property type="match status" value="1"/>
</dbReference>
<evidence type="ECO:0000256" key="5">
    <source>
        <dbReference type="RuleBase" id="RU004404"/>
    </source>
</evidence>
<dbReference type="InterPro" id="IPR001478">
    <property type="entry name" value="PDZ"/>
</dbReference>
<evidence type="ECO:0000313" key="9">
    <source>
        <dbReference type="Proteomes" id="UP000284219"/>
    </source>
</evidence>
<dbReference type="SMART" id="SM00245">
    <property type="entry name" value="TSPc"/>
    <property type="match status" value="1"/>
</dbReference>
<feature type="signal peptide" evidence="6">
    <location>
        <begin position="1"/>
        <end position="25"/>
    </location>
</feature>
<keyword evidence="6" id="KW-0732">Signal</keyword>
<keyword evidence="4 5" id="KW-0720">Serine protease</keyword>
<dbReference type="GO" id="GO:0030288">
    <property type="term" value="C:outer membrane-bounded periplasmic space"/>
    <property type="evidence" value="ECO:0007669"/>
    <property type="project" value="TreeGrafter"/>
</dbReference>
<dbReference type="NCBIfam" id="TIGR00225">
    <property type="entry name" value="prc"/>
    <property type="match status" value="1"/>
</dbReference>
<dbReference type="Pfam" id="PF22694">
    <property type="entry name" value="CtpB_N-like"/>
    <property type="match status" value="1"/>
</dbReference>
<dbReference type="CDD" id="cd06782">
    <property type="entry name" value="cpPDZ_CPP-like"/>
    <property type="match status" value="1"/>
</dbReference>
<evidence type="ECO:0000256" key="6">
    <source>
        <dbReference type="SAM" id="SignalP"/>
    </source>
</evidence>
<dbReference type="InterPro" id="IPR004447">
    <property type="entry name" value="Peptidase_S41A"/>
</dbReference>
<dbReference type="InterPro" id="IPR041489">
    <property type="entry name" value="PDZ_6"/>
</dbReference>
<dbReference type="Pfam" id="PF03572">
    <property type="entry name" value="Peptidase_S41"/>
    <property type="match status" value="1"/>
</dbReference>
<organism evidence="8 9">
    <name type="scientific">Ammoniphilus oxalaticus</name>
    <dbReference type="NCBI Taxonomy" id="66863"/>
    <lineage>
        <taxon>Bacteria</taxon>
        <taxon>Bacillati</taxon>
        <taxon>Bacillota</taxon>
        <taxon>Bacilli</taxon>
        <taxon>Bacillales</taxon>
        <taxon>Paenibacillaceae</taxon>
        <taxon>Aneurinibacillus group</taxon>
        <taxon>Ammoniphilus</taxon>
    </lineage>
</organism>